<evidence type="ECO:0000256" key="7">
    <source>
        <dbReference type="ARBA" id="ARBA00023136"/>
    </source>
</evidence>
<dbReference type="Proteomes" id="UP000297031">
    <property type="component" value="Chromosome"/>
</dbReference>
<dbReference type="Gene3D" id="3.10.580.10">
    <property type="entry name" value="CBS-domain"/>
    <property type="match status" value="1"/>
</dbReference>
<keyword evidence="7 9" id="KW-0472">Membrane</keyword>
<feature type="transmembrane region" description="Helical" evidence="10">
    <location>
        <begin position="142"/>
        <end position="165"/>
    </location>
</feature>
<evidence type="ECO:0000259" key="11">
    <source>
        <dbReference type="PROSITE" id="PS51371"/>
    </source>
</evidence>
<sequence>MKELLIIVGLILLNGLFSMSETALISARKSRLSQESKRGNRAARTALEIANDPDCFLSTIQIGITLIGILTGLYSGATFANTFADILVKWGVAPAYSDEIAQVTIVIVVTYLSIVVGELVPKRIALNSADTVAKIVARPMKLLSKITMPIVWLLSVSTNLIVRLLNLRGDENKTTEGDVKQIIENGAASGEVKEVEKDIMTRALVLGDQRVASIMTCRKDIVTLDIDMSIDDIKRSIASELHDTYPVLDDNHEEIKGTVSLKDLILTLDSPDFELNKVLSPGTFIPESMNVYDALERLKNEHVHCLIVCDEFGTMQGVVTLNDILDGLVGCCDTPASGPYILPMDDGKSYLVDARCPVYDFLNYFDRGDLYQPANYASIGGLILENTRKIPVEGENIKWNDFLFKVVDMDKAHIDKLLVTITKDAQ</sequence>
<dbReference type="GO" id="GO:0005886">
    <property type="term" value="C:plasma membrane"/>
    <property type="evidence" value="ECO:0007669"/>
    <property type="project" value="UniProtKB-SubCell"/>
</dbReference>
<evidence type="ECO:0000256" key="1">
    <source>
        <dbReference type="ARBA" id="ARBA00004651"/>
    </source>
</evidence>
<feature type="transmembrane region" description="Helical" evidence="10">
    <location>
        <begin position="6"/>
        <end position="27"/>
    </location>
</feature>
<keyword evidence="3 9" id="KW-0812">Transmembrane</keyword>
<evidence type="ECO:0000313" key="14">
    <source>
        <dbReference type="Proteomes" id="UP000297031"/>
    </source>
</evidence>
<evidence type="ECO:0000256" key="10">
    <source>
        <dbReference type="SAM" id="Phobius"/>
    </source>
</evidence>
<dbReference type="InterPro" id="IPR002550">
    <property type="entry name" value="CNNM"/>
</dbReference>
<evidence type="ECO:0000256" key="4">
    <source>
        <dbReference type="ARBA" id="ARBA00022737"/>
    </source>
</evidence>
<evidence type="ECO:0000256" key="3">
    <source>
        <dbReference type="ARBA" id="ARBA00022692"/>
    </source>
</evidence>
<feature type="transmembrane region" description="Helical" evidence="10">
    <location>
        <begin position="100"/>
        <end position="121"/>
    </location>
</feature>
<evidence type="ECO:0000313" key="13">
    <source>
        <dbReference type="EMBL" id="QCD36719.1"/>
    </source>
</evidence>
<dbReference type="OrthoDB" id="9798188at2"/>
<keyword evidence="5 9" id="KW-1133">Transmembrane helix</keyword>
<evidence type="ECO:0000259" key="12">
    <source>
        <dbReference type="PROSITE" id="PS51846"/>
    </source>
</evidence>
<evidence type="ECO:0000256" key="5">
    <source>
        <dbReference type="ARBA" id="ARBA00022989"/>
    </source>
</evidence>
<dbReference type="InterPro" id="IPR016169">
    <property type="entry name" value="FAD-bd_PCMH_sub2"/>
</dbReference>
<dbReference type="PANTHER" id="PTHR43099">
    <property type="entry name" value="UPF0053 PROTEIN YRKA"/>
    <property type="match status" value="1"/>
</dbReference>
<dbReference type="SMART" id="SM00116">
    <property type="entry name" value="CBS"/>
    <property type="match status" value="2"/>
</dbReference>
<dbReference type="CDD" id="cd04590">
    <property type="entry name" value="CBS_pair_CorC_HlyC_assoc"/>
    <property type="match status" value="1"/>
</dbReference>
<accession>A0A4P7VQX4</accession>
<dbReference type="PANTHER" id="PTHR43099:SF5">
    <property type="entry name" value="HLYC_CORC FAMILY TRANSPORTER"/>
    <property type="match status" value="1"/>
</dbReference>
<dbReference type="AlphaFoldDB" id="A0A4P7VQX4"/>
<dbReference type="RefSeq" id="WP_136411064.1">
    <property type="nucleotide sequence ID" value="NZ_CANQMU010000033.1"/>
</dbReference>
<dbReference type="InterPro" id="IPR044751">
    <property type="entry name" value="Ion_transp-like_CBS"/>
</dbReference>
<feature type="domain" description="CNNM transmembrane" evidence="12">
    <location>
        <begin position="1"/>
        <end position="196"/>
    </location>
</feature>
<reference evidence="13 14" key="1">
    <citation type="submission" date="2019-02" db="EMBL/GenBank/DDBJ databases">
        <title>Isolation and identification of novel species under the genus Muribaculum.</title>
        <authorList>
            <person name="Miyake S."/>
            <person name="Ding Y."/>
            <person name="Low A."/>
            <person name="Soh M."/>
            <person name="Seedorf H."/>
        </authorList>
    </citation>
    <scope>NUCLEOTIDE SEQUENCE [LARGE SCALE GENOMIC DNA]</scope>
    <source>
        <strain evidence="13 14">TLL-A4</strain>
    </source>
</reference>
<dbReference type="Pfam" id="PF01595">
    <property type="entry name" value="CNNM"/>
    <property type="match status" value="1"/>
</dbReference>
<organism evidence="13 14">
    <name type="scientific">Muribaculum gordoncarteri</name>
    <dbReference type="NCBI Taxonomy" id="2530390"/>
    <lineage>
        <taxon>Bacteria</taxon>
        <taxon>Pseudomonadati</taxon>
        <taxon>Bacteroidota</taxon>
        <taxon>Bacteroidia</taxon>
        <taxon>Bacteroidales</taxon>
        <taxon>Muribaculaceae</taxon>
        <taxon>Muribaculum</taxon>
    </lineage>
</organism>
<dbReference type="Pfam" id="PF03471">
    <property type="entry name" value="CorC_HlyC"/>
    <property type="match status" value="1"/>
</dbReference>
<dbReference type="EMBL" id="CP039393">
    <property type="protein sequence ID" value="QCD36719.1"/>
    <property type="molecule type" value="Genomic_DNA"/>
</dbReference>
<keyword evidence="6 8" id="KW-0129">CBS domain</keyword>
<evidence type="ECO:0000256" key="8">
    <source>
        <dbReference type="PROSITE-ProRule" id="PRU00703"/>
    </source>
</evidence>
<dbReference type="InterPro" id="IPR000644">
    <property type="entry name" value="CBS_dom"/>
</dbReference>
<feature type="transmembrane region" description="Helical" evidence="10">
    <location>
        <begin position="55"/>
        <end position="80"/>
    </location>
</feature>
<keyword evidence="2" id="KW-1003">Cell membrane</keyword>
<dbReference type="SUPFAM" id="SSF54631">
    <property type="entry name" value="CBS-domain pair"/>
    <property type="match status" value="1"/>
</dbReference>
<evidence type="ECO:0000256" key="9">
    <source>
        <dbReference type="PROSITE-ProRule" id="PRU01193"/>
    </source>
</evidence>
<proteinExistence type="predicted"/>
<dbReference type="PROSITE" id="PS51371">
    <property type="entry name" value="CBS"/>
    <property type="match status" value="2"/>
</dbReference>
<name>A0A4P7VQX4_9BACT</name>
<dbReference type="GO" id="GO:0050660">
    <property type="term" value="F:flavin adenine dinucleotide binding"/>
    <property type="evidence" value="ECO:0007669"/>
    <property type="project" value="InterPro"/>
</dbReference>
<comment type="subcellular location">
    <subcellularLocation>
        <location evidence="1">Cell membrane</location>
        <topology evidence="1">Multi-pass membrane protein</topology>
    </subcellularLocation>
</comment>
<dbReference type="SMART" id="SM01091">
    <property type="entry name" value="CorC_HlyC"/>
    <property type="match status" value="1"/>
</dbReference>
<evidence type="ECO:0000256" key="2">
    <source>
        <dbReference type="ARBA" id="ARBA00022475"/>
    </source>
</evidence>
<dbReference type="Gene3D" id="3.30.465.10">
    <property type="match status" value="1"/>
</dbReference>
<feature type="domain" description="CBS" evidence="11">
    <location>
        <begin position="278"/>
        <end position="334"/>
    </location>
</feature>
<gene>
    <name evidence="13" type="ORF">E7746_12925</name>
</gene>
<dbReference type="InterPro" id="IPR005170">
    <property type="entry name" value="Transptr-assoc_dom"/>
</dbReference>
<protein>
    <submittedName>
        <fullName evidence="13">HlyC/CorC family transporter</fullName>
    </submittedName>
</protein>
<dbReference type="KEGG" id="mgod:E7746_12925"/>
<evidence type="ECO:0000256" key="6">
    <source>
        <dbReference type="ARBA" id="ARBA00023122"/>
    </source>
</evidence>
<dbReference type="InterPro" id="IPR051676">
    <property type="entry name" value="UPF0053_domain"/>
</dbReference>
<dbReference type="InterPro" id="IPR036318">
    <property type="entry name" value="FAD-bd_PCMH-like_sf"/>
</dbReference>
<dbReference type="PROSITE" id="PS51846">
    <property type="entry name" value="CNNM"/>
    <property type="match status" value="1"/>
</dbReference>
<keyword evidence="14" id="KW-1185">Reference proteome</keyword>
<keyword evidence="4" id="KW-0677">Repeat</keyword>
<dbReference type="SUPFAM" id="SSF56176">
    <property type="entry name" value="FAD-binding/transporter-associated domain-like"/>
    <property type="match status" value="1"/>
</dbReference>
<dbReference type="Pfam" id="PF00571">
    <property type="entry name" value="CBS"/>
    <property type="match status" value="2"/>
</dbReference>
<feature type="domain" description="CBS" evidence="11">
    <location>
        <begin position="215"/>
        <end position="275"/>
    </location>
</feature>
<dbReference type="InterPro" id="IPR046342">
    <property type="entry name" value="CBS_dom_sf"/>
</dbReference>